<feature type="region of interest" description="Disordered" evidence="8">
    <location>
        <begin position="1"/>
        <end position="38"/>
    </location>
</feature>
<dbReference type="STRING" id="106370.Francci3_4389"/>
<dbReference type="Proteomes" id="UP000001937">
    <property type="component" value="Chromosome"/>
</dbReference>
<feature type="transmembrane region" description="Helical" evidence="9">
    <location>
        <begin position="357"/>
        <end position="378"/>
    </location>
</feature>
<evidence type="ECO:0008006" key="12">
    <source>
        <dbReference type="Google" id="ProtNLM"/>
    </source>
</evidence>
<dbReference type="eggNOG" id="COG5650">
    <property type="taxonomic scope" value="Bacteria"/>
</dbReference>
<gene>
    <name evidence="10" type="ordered locus">Francci3_4389</name>
</gene>
<comment type="similarity">
    <text evidence="7">Belongs to the glycosyltransferase 87 family.</text>
</comment>
<accession>Q2J4Q7</accession>
<name>Q2J4Q7_FRACC</name>
<feature type="transmembrane region" description="Helical" evidence="9">
    <location>
        <begin position="324"/>
        <end position="345"/>
    </location>
</feature>
<evidence type="ECO:0000256" key="9">
    <source>
        <dbReference type="SAM" id="Phobius"/>
    </source>
</evidence>
<reference evidence="10 11" key="1">
    <citation type="journal article" date="2007" name="Genome Res.">
        <title>Genome characteristics of facultatively symbiotic Frankia sp. strains reflect host range and host plant biogeography.</title>
        <authorList>
            <person name="Normand P."/>
            <person name="Lapierre P."/>
            <person name="Tisa L.S."/>
            <person name="Gogarten J.P."/>
            <person name="Alloisio N."/>
            <person name="Bagnarol E."/>
            <person name="Bassi C.A."/>
            <person name="Berry A.M."/>
            <person name="Bickhart D.M."/>
            <person name="Choisne N."/>
            <person name="Couloux A."/>
            <person name="Cournoyer B."/>
            <person name="Cruveiller S."/>
            <person name="Daubin V."/>
            <person name="Demange N."/>
            <person name="Francino M.P."/>
            <person name="Goltsman E."/>
            <person name="Huang Y."/>
            <person name="Kopp O.R."/>
            <person name="Labarre L."/>
            <person name="Lapidus A."/>
            <person name="Lavire C."/>
            <person name="Marechal J."/>
            <person name="Martinez M."/>
            <person name="Mastronunzio J.E."/>
            <person name="Mullin B.C."/>
            <person name="Niemann J."/>
            <person name="Pujic P."/>
            <person name="Rawnsley T."/>
            <person name="Rouy Z."/>
            <person name="Schenowitz C."/>
            <person name="Sellstedt A."/>
            <person name="Tavares F."/>
            <person name="Tomkins J.P."/>
            <person name="Vallenet D."/>
            <person name="Valverde C."/>
            <person name="Wall L.G."/>
            <person name="Wang Y."/>
            <person name="Medigue C."/>
            <person name="Benson D.R."/>
        </authorList>
    </citation>
    <scope>NUCLEOTIDE SEQUENCE [LARGE SCALE GENOMIC DNA]</scope>
    <source>
        <strain evidence="11">DSM 45818 / CECT 9043 / CcI3</strain>
    </source>
</reference>
<evidence type="ECO:0000313" key="10">
    <source>
        <dbReference type="EMBL" id="ABD13735.1"/>
    </source>
</evidence>
<feature type="region of interest" description="Disordered" evidence="8">
    <location>
        <begin position="218"/>
        <end position="240"/>
    </location>
</feature>
<evidence type="ECO:0000256" key="3">
    <source>
        <dbReference type="ARBA" id="ARBA00022679"/>
    </source>
</evidence>
<evidence type="ECO:0000313" key="11">
    <source>
        <dbReference type="Proteomes" id="UP000001937"/>
    </source>
</evidence>
<keyword evidence="5 9" id="KW-1133">Transmembrane helix</keyword>
<sequence length="485" mass="50683">MRADPSSRLPVPRRAGGPALSAPGRPAALARPGAGTPDRSARRLWAWWLVSRAVLVTLVVTDQAFGMQQSVLGDLHIYAEWGRGLSRGEGMPTGDDRWQYPPGAAVVFVLPDVTHAYLGLPYRAVFVGMMVAVDAVLTAALVRRSIPAAGFWVAGLTALGPVALARFDLLPAAAAVAAVLALAAGRFGRAGFHLAAGALLKIWPVLLLIALSRPPLRSPGRSASIDPPPDPPPGRPTGRFPAPSPDWLRLAAGVLCAVGGLAALFALTGWWRDAFGFLGAQQARGLQVEAVAATPFVVAHMLGHGTAPGYSYGSLQFDTPLARGVATACSLTEIVVIAISALWWWGWARPPAAADGAGRAGVLVGRTLALLLVVVVTARVLSPQYLVWIMALVAVWIAMARPAGSGGLTVPAGGPAAPVPAGGPSWRWVALLLICVVLSQVVYPWRYNDVVQGRIMMSLVLVVRNVGLVTVCGWAWRAAAGSRPA</sequence>
<proteinExistence type="inferred from homology"/>
<evidence type="ECO:0000256" key="5">
    <source>
        <dbReference type="ARBA" id="ARBA00022989"/>
    </source>
</evidence>
<feature type="transmembrane region" description="Helical" evidence="9">
    <location>
        <begin position="45"/>
        <end position="65"/>
    </location>
</feature>
<feature type="transmembrane region" description="Helical" evidence="9">
    <location>
        <begin position="455"/>
        <end position="476"/>
    </location>
</feature>
<keyword evidence="11" id="KW-1185">Reference proteome</keyword>
<keyword evidence="3" id="KW-0808">Transferase</keyword>
<dbReference type="InterPro" id="IPR018584">
    <property type="entry name" value="GT87"/>
</dbReference>
<evidence type="ECO:0000256" key="6">
    <source>
        <dbReference type="ARBA" id="ARBA00023136"/>
    </source>
</evidence>
<organism evidence="10 11">
    <name type="scientific">Frankia casuarinae (strain DSM 45818 / CECT 9043 / HFP020203 / CcI3)</name>
    <dbReference type="NCBI Taxonomy" id="106370"/>
    <lineage>
        <taxon>Bacteria</taxon>
        <taxon>Bacillati</taxon>
        <taxon>Actinomycetota</taxon>
        <taxon>Actinomycetes</taxon>
        <taxon>Frankiales</taxon>
        <taxon>Frankiaceae</taxon>
        <taxon>Frankia</taxon>
    </lineage>
</organism>
<feature type="transmembrane region" description="Helical" evidence="9">
    <location>
        <begin position="247"/>
        <end position="271"/>
    </location>
</feature>
<dbReference type="KEGG" id="fra:Francci3_4389"/>
<feature type="transmembrane region" description="Helical" evidence="9">
    <location>
        <begin position="425"/>
        <end position="443"/>
    </location>
</feature>
<dbReference type="EMBL" id="CP000249">
    <property type="protein sequence ID" value="ABD13735.1"/>
    <property type="molecule type" value="Genomic_DNA"/>
</dbReference>
<evidence type="ECO:0000256" key="1">
    <source>
        <dbReference type="ARBA" id="ARBA00004651"/>
    </source>
</evidence>
<dbReference type="HOGENOM" id="CLU_035797_1_0_11"/>
<evidence type="ECO:0000256" key="4">
    <source>
        <dbReference type="ARBA" id="ARBA00022692"/>
    </source>
</evidence>
<keyword evidence="6 9" id="KW-0472">Membrane</keyword>
<dbReference type="GO" id="GO:0016758">
    <property type="term" value="F:hexosyltransferase activity"/>
    <property type="evidence" value="ECO:0007669"/>
    <property type="project" value="InterPro"/>
</dbReference>
<evidence type="ECO:0000256" key="7">
    <source>
        <dbReference type="ARBA" id="ARBA00024033"/>
    </source>
</evidence>
<dbReference type="GO" id="GO:0005886">
    <property type="term" value="C:plasma membrane"/>
    <property type="evidence" value="ECO:0007669"/>
    <property type="project" value="UniProtKB-SubCell"/>
</dbReference>
<evidence type="ECO:0000256" key="8">
    <source>
        <dbReference type="SAM" id="MobiDB-lite"/>
    </source>
</evidence>
<keyword evidence="4 9" id="KW-0812">Transmembrane</keyword>
<comment type="subcellular location">
    <subcellularLocation>
        <location evidence="1">Cell membrane</location>
        <topology evidence="1">Multi-pass membrane protein</topology>
    </subcellularLocation>
</comment>
<feature type="transmembrane region" description="Helical" evidence="9">
    <location>
        <begin position="291"/>
        <end position="312"/>
    </location>
</feature>
<dbReference type="AlphaFoldDB" id="Q2J4Q7"/>
<protein>
    <recommendedName>
        <fullName evidence="12">Integral membrane protein</fullName>
    </recommendedName>
</protein>
<feature type="transmembrane region" description="Helical" evidence="9">
    <location>
        <begin position="120"/>
        <end position="142"/>
    </location>
</feature>
<dbReference type="Pfam" id="PF09594">
    <property type="entry name" value="GT87"/>
    <property type="match status" value="1"/>
</dbReference>
<feature type="transmembrane region" description="Helical" evidence="9">
    <location>
        <begin position="190"/>
        <end position="211"/>
    </location>
</feature>
<feature type="compositionally biased region" description="Pro residues" evidence="8">
    <location>
        <begin position="226"/>
        <end position="235"/>
    </location>
</feature>
<keyword evidence="2" id="KW-1003">Cell membrane</keyword>
<feature type="compositionally biased region" description="Low complexity" evidence="8">
    <location>
        <begin position="12"/>
        <end position="35"/>
    </location>
</feature>
<feature type="transmembrane region" description="Helical" evidence="9">
    <location>
        <begin position="385"/>
        <end position="405"/>
    </location>
</feature>
<evidence type="ECO:0000256" key="2">
    <source>
        <dbReference type="ARBA" id="ARBA00022475"/>
    </source>
</evidence>